<feature type="domain" description="NADP-dependent oxidoreductase" evidence="1">
    <location>
        <begin position="51"/>
        <end position="304"/>
    </location>
</feature>
<dbReference type="RefSeq" id="WP_200820808.1">
    <property type="nucleotide sequence ID" value="NZ_FWZT01000031.1"/>
</dbReference>
<protein>
    <submittedName>
        <fullName evidence="2">Aldo/keto reductase</fullName>
    </submittedName>
</protein>
<dbReference type="SUPFAM" id="SSF51430">
    <property type="entry name" value="NAD(P)-linked oxidoreductase"/>
    <property type="match status" value="1"/>
</dbReference>
<dbReference type="CDD" id="cd19095">
    <property type="entry name" value="AKR_PA4992-like"/>
    <property type="match status" value="1"/>
</dbReference>
<evidence type="ECO:0000313" key="3">
    <source>
        <dbReference type="Proteomes" id="UP000192907"/>
    </source>
</evidence>
<name>A0A1Y6CTU4_9BACT</name>
<dbReference type="InterPro" id="IPR023210">
    <property type="entry name" value="NADP_OxRdtase_dom"/>
</dbReference>
<sequence>MDRRRFLHQSLNFSMGLGAVGIGLPYYDVFAGKDKLLSKAIPKSGERLPVIGMGTWITFNVGAIQSLRDQRTQVLKKFLTAGGTVIDSSPMYGSAEEVLGYAINKLGVQNKIFAATKVWTSSGSEGRQQVEDSFKLWGLNKMELQQVHNLVNWREHLDYLLDLKKKKQIRYVGITTSHGRRHRDFESVMKSHDIDFVQLTYNIDNRVVESRLLPLAKEKKIAVIVNRPFGGGTVIDRVKAKPLPPWSRDMGCKNWADILLKYIVSHPAVTVAIPATSKVEHMTENMQALQGRFLTTKERKQVEAYVAAM</sequence>
<evidence type="ECO:0000259" key="1">
    <source>
        <dbReference type="Pfam" id="PF00248"/>
    </source>
</evidence>
<dbReference type="PANTHER" id="PTHR43312">
    <property type="entry name" value="D-THREO-ALDOSE 1-DEHYDROGENASE"/>
    <property type="match status" value="1"/>
</dbReference>
<evidence type="ECO:0000313" key="2">
    <source>
        <dbReference type="EMBL" id="SMF77517.1"/>
    </source>
</evidence>
<dbReference type="STRING" id="1513793.SAMN06296036_13156"/>
<proteinExistence type="predicted"/>
<gene>
    <name evidence="2" type="ORF">SAMN06296036_13156</name>
</gene>
<dbReference type="InterPro" id="IPR053135">
    <property type="entry name" value="AKR2_Oxidoreductase"/>
</dbReference>
<dbReference type="InterPro" id="IPR036812">
    <property type="entry name" value="NAD(P)_OxRdtase_dom_sf"/>
</dbReference>
<dbReference type="PANTHER" id="PTHR43312:SF1">
    <property type="entry name" value="NADP-DEPENDENT OXIDOREDUCTASE DOMAIN-CONTAINING PROTEIN"/>
    <property type="match status" value="1"/>
</dbReference>
<dbReference type="Pfam" id="PF00248">
    <property type="entry name" value="Aldo_ket_red"/>
    <property type="match status" value="1"/>
</dbReference>
<dbReference type="Proteomes" id="UP000192907">
    <property type="component" value="Unassembled WGS sequence"/>
</dbReference>
<dbReference type="AlphaFoldDB" id="A0A1Y6CTU4"/>
<dbReference type="EMBL" id="FWZT01000031">
    <property type="protein sequence ID" value="SMF77517.1"/>
    <property type="molecule type" value="Genomic_DNA"/>
</dbReference>
<organism evidence="2 3">
    <name type="scientific">Pseudobacteriovorax antillogorgiicola</name>
    <dbReference type="NCBI Taxonomy" id="1513793"/>
    <lineage>
        <taxon>Bacteria</taxon>
        <taxon>Pseudomonadati</taxon>
        <taxon>Bdellovibrionota</taxon>
        <taxon>Oligoflexia</taxon>
        <taxon>Oligoflexales</taxon>
        <taxon>Pseudobacteriovoracaceae</taxon>
        <taxon>Pseudobacteriovorax</taxon>
    </lineage>
</organism>
<dbReference type="Gene3D" id="3.20.20.100">
    <property type="entry name" value="NADP-dependent oxidoreductase domain"/>
    <property type="match status" value="1"/>
</dbReference>
<accession>A0A1Y6CTU4</accession>
<reference evidence="3" key="1">
    <citation type="submission" date="2017-04" db="EMBL/GenBank/DDBJ databases">
        <authorList>
            <person name="Varghese N."/>
            <person name="Submissions S."/>
        </authorList>
    </citation>
    <scope>NUCLEOTIDE SEQUENCE [LARGE SCALE GENOMIC DNA]</scope>
    <source>
        <strain evidence="3">RKEM611</strain>
    </source>
</reference>
<keyword evidence="3" id="KW-1185">Reference proteome</keyword>